<evidence type="ECO:0000313" key="3">
    <source>
        <dbReference type="Proteomes" id="UP000095349"/>
    </source>
</evidence>
<protein>
    <submittedName>
        <fullName evidence="2">Aminoglycoside 2'-N-acetyltransferase</fullName>
        <ecNumber evidence="2">2.3.1.-</ecNumber>
    </submittedName>
</protein>
<dbReference type="SUPFAM" id="SSF55729">
    <property type="entry name" value="Acyl-CoA N-acyltransferases (Nat)"/>
    <property type="match status" value="1"/>
</dbReference>
<keyword evidence="2" id="KW-0012">Acyltransferase</keyword>
<proteinExistence type="predicted"/>
<evidence type="ECO:0000313" key="2">
    <source>
        <dbReference type="EMBL" id="AOT61203.1"/>
    </source>
</evidence>
<dbReference type="Pfam" id="PF00583">
    <property type="entry name" value="Acetyltransf_1"/>
    <property type="match status" value="1"/>
</dbReference>
<sequence>MGGMSDRLHTAHTYELAPAVLASIRALLQDAFEGDLSEEDWEHGLGGVHAYAEDRGGRIVAHGSVVMRRVVHAGRAHRVGYVEAVGVRADRRRQGLGTRVMAALEEVLDGAYDFGALSASDAGALLYRSRGWHLWNGRIEAYGPHGVVRMADEEDCTFLRPSAGRPLPAPEGGPLQFDWRDGDVL</sequence>
<dbReference type="InterPro" id="IPR000182">
    <property type="entry name" value="GNAT_dom"/>
</dbReference>
<dbReference type="PROSITE" id="PS51186">
    <property type="entry name" value="GNAT"/>
    <property type="match status" value="1"/>
</dbReference>
<dbReference type="CDD" id="cd04301">
    <property type="entry name" value="NAT_SF"/>
    <property type="match status" value="1"/>
</dbReference>
<dbReference type="EC" id="2.3.1.-" evidence="2"/>
<dbReference type="EMBL" id="CP017316">
    <property type="protein sequence ID" value="AOT61203.1"/>
    <property type="molecule type" value="Genomic_DNA"/>
</dbReference>
<evidence type="ECO:0000259" key="1">
    <source>
        <dbReference type="PROSITE" id="PS51186"/>
    </source>
</evidence>
<dbReference type="Proteomes" id="UP000095349">
    <property type="component" value="Chromosome"/>
</dbReference>
<name>A0A1D8G6Z2_9ACTN</name>
<dbReference type="Gene3D" id="3.40.630.30">
    <property type="match status" value="1"/>
</dbReference>
<organism evidence="2 3">
    <name type="scientific">Streptomyces rubrolavendulae</name>
    <dbReference type="NCBI Taxonomy" id="285473"/>
    <lineage>
        <taxon>Bacteria</taxon>
        <taxon>Bacillati</taxon>
        <taxon>Actinomycetota</taxon>
        <taxon>Actinomycetes</taxon>
        <taxon>Kitasatosporales</taxon>
        <taxon>Streptomycetaceae</taxon>
        <taxon>Streptomyces</taxon>
    </lineage>
</organism>
<dbReference type="AlphaFoldDB" id="A0A1D8G6Z2"/>
<keyword evidence="3" id="KW-1185">Reference proteome</keyword>
<dbReference type="InterPro" id="IPR016181">
    <property type="entry name" value="Acyl_CoA_acyltransferase"/>
</dbReference>
<gene>
    <name evidence="2" type="primary">aac_2</name>
    <name evidence="2" type="ORF">A4G23_04081</name>
</gene>
<keyword evidence="2" id="KW-0808">Transferase</keyword>
<accession>A0A1D8G6Z2</accession>
<reference evidence="2 3" key="1">
    <citation type="submission" date="2016-09" db="EMBL/GenBank/DDBJ databases">
        <title>Streptomyces rubrolavendulae MJM4426 Genome sequencing and assembly.</title>
        <authorList>
            <person name="Kim J.-G."/>
        </authorList>
    </citation>
    <scope>NUCLEOTIDE SEQUENCE [LARGE SCALE GENOMIC DNA]</scope>
    <source>
        <strain evidence="2 3">MJM4426</strain>
    </source>
</reference>
<dbReference type="STRING" id="285473.A4G23_04081"/>
<dbReference type="PATRIC" id="fig|285473.5.peg.4285"/>
<dbReference type="KEGG" id="srn:A4G23_04081"/>
<feature type="domain" description="N-acetyltransferase" evidence="1">
    <location>
        <begin position="11"/>
        <end position="155"/>
    </location>
</feature>
<dbReference type="GO" id="GO:0016747">
    <property type="term" value="F:acyltransferase activity, transferring groups other than amino-acyl groups"/>
    <property type="evidence" value="ECO:0007669"/>
    <property type="project" value="InterPro"/>
</dbReference>